<accession>A0ABV9PK53</accession>
<dbReference type="PANTHER" id="PTHR43628:SF1">
    <property type="entry name" value="CHITIN SYNTHASE REGULATORY FACTOR 2-RELATED"/>
    <property type="match status" value="1"/>
</dbReference>
<evidence type="ECO:0000256" key="1">
    <source>
        <dbReference type="ARBA" id="ARBA00022729"/>
    </source>
</evidence>
<keyword evidence="1 2" id="KW-0732">Signal</keyword>
<feature type="chain" id="PRO_5046438757" evidence="2">
    <location>
        <begin position="23"/>
        <end position="507"/>
    </location>
</feature>
<dbReference type="Pfam" id="PF08238">
    <property type="entry name" value="Sel1"/>
    <property type="match status" value="6"/>
</dbReference>
<proteinExistence type="predicted"/>
<dbReference type="Proteomes" id="UP001595935">
    <property type="component" value="Unassembled WGS sequence"/>
</dbReference>
<feature type="domain" description="Secretion system C-terminal sorting" evidence="3">
    <location>
        <begin position="431"/>
        <end position="500"/>
    </location>
</feature>
<comment type="caution">
    <text evidence="4">The sequence shown here is derived from an EMBL/GenBank/DDBJ whole genome shotgun (WGS) entry which is preliminary data.</text>
</comment>
<dbReference type="InterPro" id="IPR006597">
    <property type="entry name" value="Sel1-like"/>
</dbReference>
<dbReference type="NCBIfam" id="TIGR04183">
    <property type="entry name" value="Por_Secre_tail"/>
    <property type="match status" value="1"/>
</dbReference>
<dbReference type="PANTHER" id="PTHR43628">
    <property type="entry name" value="ACTIVATOR OF C KINASE PROTEIN 1-RELATED"/>
    <property type="match status" value="1"/>
</dbReference>
<reference evidence="5" key="1">
    <citation type="journal article" date="2019" name="Int. J. Syst. Evol. Microbiol.">
        <title>The Global Catalogue of Microorganisms (GCM) 10K type strain sequencing project: providing services to taxonomists for standard genome sequencing and annotation.</title>
        <authorList>
            <consortium name="The Broad Institute Genomics Platform"/>
            <consortium name="The Broad Institute Genome Sequencing Center for Infectious Disease"/>
            <person name="Wu L."/>
            <person name="Ma J."/>
        </authorList>
    </citation>
    <scope>NUCLEOTIDE SEQUENCE [LARGE SCALE GENOMIC DNA]</scope>
    <source>
        <strain evidence="5">WYCCWR 13023</strain>
    </source>
</reference>
<evidence type="ECO:0000313" key="4">
    <source>
        <dbReference type="EMBL" id="MFC4749801.1"/>
    </source>
</evidence>
<evidence type="ECO:0000259" key="3">
    <source>
        <dbReference type="Pfam" id="PF18962"/>
    </source>
</evidence>
<dbReference type="EMBL" id="JBHSGV010000009">
    <property type="protein sequence ID" value="MFC4749801.1"/>
    <property type="molecule type" value="Genomic_DNA"/>
</dbReference>
<feature type="signal peptide" evidence="2">
    <location>
        <begin position="1"/>
        <end position="22"/>
    </location>
</feature>
<evidence type="ECO:0000313" key="5">
    <source>
        <dbReference type="Proteomes" id="UP001595935"/>
    </source>
</evidence>
<dbReference type="RefSeq" id="WP_213259851.1">
    <property type="nucleotide sequence ID" value="NZ_JAGYWA010000009.1"/>
</dbReference>
<evidence type="ECO:0000256" key="2">
    <source>
        <dbReference type="SAM" id="SignalP"/>
    </source>
</evidence>
<protein>
    <submittedName>
        <fullName evidence="4">T9SS type A sorting domain-containing protein</fullName>
    </submittedName>
</protein>
<dbReference type="InterPro" id="IPR026444">
    <property type="entry name" value="Secre_tail"/>
</dbReference>
<dbReference type="InterPro" id="IPR052945">
    <property type="entry name" value="Mitotic_Regulator"/>
</dbReference>
<name>A0ABV9PK53_9FLAO</name>
<keyword evidence="5" id="KW-1185">Reference proteome</keyword>
<gene>
    <name evidence="4" type="ORF">ACFO5S_20280</name>
</gene>
<dbReference type="Gene3D" id="1.25.40.10">
    <property type="entry name" value="Tetratricopeptide repeat domain"/>
    <property type="match status" value="1"/>
</dbReference>
<dbReference type="SMART" id="SM00671">
    <property type="entry name" value="SEL1"/>
    <property type="match status" value="5"/>
</dbReference>
<dbReference type="Pfam" id="PF18962">
    <property type="entry name" value="Por_Secre_tail"/>
    <property type="match status" value="1"/>
</dbReference>
<sequence>MKKITKKAVLLLLILGGMVSYGQNTPEIKKELRTASLYLLQGTNVYNPKAAIDIYLKLAEKGNVESMNSLGLIYNKGIGGTKNEELGKEWLERAANAGYSKARYNLGVISQTSNPAEAIKHFEIAAKAGYKRSYSKWGGMAMKGEGTAQDYSLALTIFKEGSEKGDVSSTYSLGYMYYKGLGCQQNYSLAVQQFEIGAKKGNLSAMYMLGLCYRNGYGVTIDTEKAKYWLLKASERRHKKSQIELDDPEAENAVPNQRLTLSKTLPEVTSITEINAPETFLKVKQAPISKNISGNYTGQLIRYDWSGQNIISQTPLQIDLKQDDSKLSGVWNEEHGDSAPFTAQIMENAIVFEDSKIDRTEHFYKDTIATYSFKEAKIQLIDADESLFIVGNLQLYNIKEKENERPMYIILDKKQEKNIQEKELISSVIAYPNPVLNDFNLSFNLAHSADVEMSIHYINGVQIYKQQWKNLPAGQQTKTLVLNAPTGYYLLRLTYESEVKTTILIKR</sequence>
<dbReference type="InterPro" id="IPR011990">
    <property type="entry name" value="TPR-like_helical_dom_sf"/>
</dbReference>
<dbReference type="SUPFAM" id="SSF81901">
    <property type="entry name" value="HCP-like"/>
    <property type="match status" value="2"/>
</dbReference>
<organism evidence="4 5">
    <name type="scientific">Flavobacterium branchiicola</name>
    <dbReference type="NCBI Taxonomy" id="1114875"/>
    <lineage>
        <taxon>Bacteria</taxon>
        <taxon>Pseudomonadati</taxon>
        <taxon>Bacteroidota</taxon>
        <taxon>Flavobacteriia</taxon>
        <taxon>Flavobacteriales</taxon>
        <taxon>Flavobacteriaceae</taxon>
        <taxon>Flavobacterium</taxon>
    </lineage>
</organism>